<proteinExistence type="predicted"/>
<name>A0A8C9G527_PAVCR</name>
<reference evidence="1" key="1">
    <citation type="submission" date="2025-08" db="UniProtKB">
        <authorList>
            <consortium name="Ensembl"/>
        </authorList>
    </citation>
    <scope>IDENTIFICATION</scope>
</reference>
<sequence>NTFPNVSVSCYFASCRPSHPALSRQHLWQMPGVTKGSSEAEECPVWLVRGPSLDTLKPLGMKGDLFSGSSQDSFY</sequence>
<accession>A0A8C9G527</accession>
<organism evidence="1 2">
    <name type="scientific">Pavo cristatus</name>
    <name type="common">Indian peafowl</name>
    <name type="synonym">Blue peafowl</name>
    <dbReference type="NCBI Taxonomy" id="9049"/>
    <lineage>
        <taxon>Eukaryota</taxon>
        <taxon>Metazoa</taxon>
        <taxon>Chordata</taxon>
        <taxon>Craniata</taxon>
        <taxon>Vertebrata</taxon>
        <taxon>Euteleostomi</taxon>
        <taxon>Archelosauria</taxon>
        <taxon>Archosauria</taxon>
        <taxon>Dinosauria</taxon>
        <taxon>Saurischia</taxon>
        <taxon>Theropoda</taxon>
        <taxon>Coelurosauria</taxon>
        <taxon>Aves</taxon>
        <taxon>Neognathae</taxon>
        <taxon>Galloanserae</taxon>
        <taxon>Galliformes</taxon>
        <taxon>Phasianidae</taxon>
        <taxon>Phasianinae</taxon>
        <taxon>Pavo</taxon>
    </lineage>
</organism>
<protein>
    <submittedName>
        <fullName evidence="1">Uncharacterized protein</fullName>
    </submittedName>
</protein>
<dbReference type="Proteomes" id="UP000694428">
    <property type="component" value="Unplaced"/>
</dbReference>
<evidence type="ECO:0000313" key="1">
    <source>
        <dbReference type="Ensembl" id="ENSPSTP00000025885.1"/>
    </source>
</evidence>
<keyword evidence="2" id="KW-1185">Reference proteome</keyword>
<reference evidence="1" key="2">
    <citation type="submission" date="2025-09" db="UniProtKB">
        <authorList>
            <consortium name="Ensembl"/>
        </authorList>
    </citation>
    <scope>IDENTIFICATION</scope>
</reference>
<dbReference type="AlphaFoldDB" id="A0A8C9G527"/>
<dbReference type="Ensembl" id="ENSPSTT00000027231.1">
    <property type="protein sequence ID" value="ENSPSTP00000025885.1"/>
    <property type="gene ID" value="ENSPSTG00000019036.1"/>
</dbReference>
<evidence type="ECO:0000313" key="2">
    <source>
        <dbReference type="Proteomes" id="UP000694428"/>
    </source>
</evidence>